<evidence type="ECO:0000313" key="2">
    <source>
        <dbReference type="EMBL" id="MEE6261998.1"/>
    </source>
</evidence>
<dbReference type="EMBL" id="JAZGQK010000024">
    <property type="protein sequence ID" value="MEE6261998.1"/>
    <property type="molecule type" value="Genomic_DNA"/>
</dbReference>
<feature type="region of interest" description="Disordered" evidence="1">
    <location>
        <begin position="1"/>
        <end position="90"/>
    </location>
</feature>
<evidence type="ECO:0000256" key="1">
    <source>
        <dbReference type="SAM" id="MobiDB-lite"/>
    </source>
</evidence>
<gene>
    <name evidence="2" type="ORF">V1633_26280</name>
</gene>
<protein>
    <recommendedName>
        <fullName evidence="4">Multidrug transporter</fullName>
    </recommendedName>
</protein>
<organism evidence="2 3">
    <name type="scientific">Plantactinospora sonchi</name>
    <dbReference type="NCBI Taxonomy" id="1544735"/>
    <lineage>
        <taxon>Bacteria</taxon>
        <taxon>Bacillati</taxon>
        <taxon>Actinomycetota</taxon>
        <taxon>Actinomycetes</taxon>
        <taxon>Micromonosporales</taxon>
        <taxon>Micromonosporaceae</taxon>
        <taxon>Plantactinospora</taxon>
    </lineage>
</organism>
<proteinExistence type="predicted"/>
<feature type="compositionally biased region" description="Low complexity" evidence="1">
    <location>
        <begin position="51"/>
        <end position="62"/>
    </location>
</feature>
<keyword evidence="3" id="KW-1185">Reference proteome</keyword>
<dbReference type="RefSeq" id="WP_331217074.1">
    <property type="nucleotide sequence ID" value="NZ_JAZGQK010000024.1"/>
</dbReference>
<accession>A0ABU7RZN4</accession>
<dbReference type="Proteomes" id="UP001332243">
    <property type="component" value="Unassembled WGS sequence"/>
</dbReference>
<reference evidence="2 3" key="1">
    <citation type="submission" date="2024-01" db="EMBL/GenBank/DDBJ databases">
        <title>Genome insights into Plantactinospora sonchi sp. nov.</title>
        <authorList>
            <person name="Wang L."/>
        </authorList>
    </citation>
    <scope>NUCLEOTIDE SEQUENCE [LARGE SCALE GENOMIC DNA]</scope>
    <source>
        <strain evidence="2 3">NEAU-QY2</strain>
    </source>
</reference>
<sequence length="90" mass="9688">MTDENTHVWRDEERLPLSELNRAVATSTPDGQVDDVTGNDAGEESAFGHGAEAAAPDQPAEPGTAQDRTAERGDDQRRHRPSTTGRNGPH</sequence>
<name>A0ABU7RZN4_9ACTN</name>
<evidence type="ECO:0008006" key="4">
    <source>
        <dbReference type="Google" id="ProtNLM"/>
    </source>
</evidence>
<comment type="caution">
    <text evidence="2">The sequence shown here is derived from an EMBL/GenBank/DDBJ whole genome shotgun (WGS) entry which is preliminary data.</text>
</comment>
<evidence type="ECO:0000313" key="3">
    <source>
        <dbReference type="Proteomes" id="UP001332243"/>
    </source>
</evidence>
<feature type="compositionally biased region" description="Basic and acidic residues" evidence="1">
    <location>
        <begin position="1"/>
        <end position="16"/>
    </location>
</feature>
<feature type="compositionally biased region" description="Basic and acidic residues" evidence="1">
    <location>
        <begin position="68"/>
        <end position="77"/>
    </location>
</feature>